<keyword evidence="2" id="KW-0732">Signal</keyword>
<protein>
    <recommendedName>
        <fullName evidence="5">Cytochrome c family protein</fullName>
    </recommendedName>
</protein>
<comment type="caution">
    <text evidence="3">The sequence shown here is derived from an EMBL/GenBank/DDBJ whole genome shotgun (WGS) entry which is preliminary data.</text>
</comment>
<dbReference type="Proteomes" id="UP001165498">
    <property type="component" value="Unassembled WGS sequence"/>
</dbReference>
<name>A0ABT1QQ24_9GAMM</name>
<accession>A0ABT1QQ24</accession>
<evidence type="ECO:0000256" key="2">
    <source>
        <dbReference type="SAM" id="SignalP"/>
    </source>
</evidence>
<evidence type="ECO:0000313" key="3">
    <source>
        <dbReference type="EMBL" id="MCQ4164382.1"/>
    </source>
</evidence>
<dbReference type="RefSeq" id="WP_255913135.1">
    <property type="nucleotide sequence ID" value="NZ_JANFQO010000005.1"/>
</dbReference>
<evidence type="ECO:0000256" key="1">
    <source>
        <dbReference type="SAM" id="MobiDB-lite"/>
    </source>
</evidence>
<keyword evidence="4" id="KW-1185">Reference proteome</keyword>
<sequence>MSANLPRWLSAAALLLLGQAAYAQTPCNASASWFTSPNFPTEVGDDGNTDCVFHQFAWQAFIDVVQPASGGGRAFEAWMPEYGIFVPAGTAVTPWGQQPSAPCSSNAKADPKNAKKLFLRPRVPKGAGVDAGSDTQATGDPLYDQNKQVVYYSMWVNQTEYDFITQCDFNNTTCVTSAPSTTALPAGSVELKAAWRVFSGAPPKDMYTIQGVVGESCQPVTLGLVGFHLVANTPDHPEFIWATFEHNSNAPDCTNPQAPPAGGWSFNNPKCTTNCTPNQNGVNPTQVCRVVPQGGGSTDNTSAMIALNASVQSTLRGLLKSSPDKFANMAIWLNYQMTGNLWTRNGALPPTSSNMAGSTQNANTTLETFFQGEGRNCFSCHTQTQYVNTSVKPPVPMGFPNNAPANFSHLWGFAQQTGGCGNGKGPLPAACPIKNGNTAQSLTDKAKDAAQKAAKK</sequence>
<evidence type="ECO:0000313" key="4">
    <source>
        <dbReference type="Proteomes" id="UP001165498"/>
    </source>
</evidence>
<organism evidence="3 4">
    <name type="scientific">Tahibacter harae</name>
    <dbReference type="NCBI Taxonomy" id="2963937"/>
    <lineage>
        <taxon>Bacteria</taxon>
        <taxon>Pseudomonadati</taxon>
        <taxon>Pseudomonadota</taxon>
        <taxon>Gammaproteobacteria</taxon>
        <taxon>Lysobacterales</taxon>
        <taxon>Rhodanobacteraceae</taxon>
        <taxon>Tahibacter</taxon>
    </lineage>
</organism>
<gene>
    <name evidence="3" type="ORF">NM961_06620</name>
</gene>
<feature type="signal peptide" evidence="2">
    <location>
        <begin position="1"/>
        <end position="23"/>
    </location>
</feature>
<evidence type="ECO:0008006" key="5">
    <source>
        <dbReference type="Google" id="ProtNLM"/>
    </source>
</evidence>
<feature type="region of interest" description="Disordered" evidence="1">
    <location>
        <begin position="434"/>
        <end position="456"/>
    </location>
</feature>
<reference evidence="3" key="1">
    <citation type="submission" date="2022-07" db="EMBL/GenBank/DDBJ databases">
        <title>Tahibacter sp., a new gammaproteobacterium isolated from the silt sample collected at pig farm.</title>
        <authorList>
            <person name="Chen H."/>
        </authorList>
    </citation>
    <scope>NUCLEOTIDE SEQUENCE</scope>
    <source>
        <strain evidence="3">P2K</strain>
    </source>
</reference>
<dbReference type="EMBL" id="JANFQO010000005">
    <property type="protein sequence ID" value="MCQ4164382.1"/>
    <property type="molecule type" value="Genomic_DNA"/>
</dbReference>
<feature type="chain" id="PRO_5047175373" description="Cytochrome c family protein" evidence="2">
    <location>
        <begin position="24"/>
        <end position="456"/>
    </location>
</feature>
<proteinExistence type="predicted"/>